<name>A0A1W1Z505_9HYPH</name>
<accession>A0A1W1Z505</accession>
<dbReference type="AlphaFoldDB" id="A0A1W1Z505"/>
<evidence type="ECO:0000256" key="1">
    <source>
        <dbReference type="SAM" id="MobiDB-lite"/>
    </source>
</evidence>
<keyword evidence="3" id="KW-1185">Reference proteome</keyword>
<dbReference type="STRING" id="937218.SAMN06297251_102176"/>
<dbReference type="Proteomes" id="UP000192656">
    <property type="component" value="Unassembled WGS sequence"/>
</dbReference>
<evidence type="ECO:0000313" key="2">
    <source>
        <dbReference type="EMBL" id="SMC43509.1"/>
    </source>
</evidence>
<organism evidence="2 3">
    <name type="scientific">Fulvimarina manganoxydans</name>
    <dbReference type="NCBI Taxonomy" id="937218"/>
    <lineage>
        <taxon>Bacteria</taxon>
        <taxon>Pseudomonadati</taxon>
        <taxon>Pseudomonadota</taxon>
        <taxon>Alphaproteobacteria</taxon>
        <taxon>Hyphomicrobiales</taxon>
        <taxon>Aurantimonadaceae</taxon>
        <taxon>Fulvimarina</taxon>
    </lineage>
</organism>
<dbReference type="InterPro" id="IPR012645">
    <property type="entry name" value="CHP02301"/>
</dbReference>
<dbReference type="EMBL" id="FWXR01000002">
    <property type="protein sequence ID" value="SMC43509.1"/>
    <property type="molecule type" value="Genomic_DNA"/>
</dbReference>
<gene>
    <name evidence="2" type="ORF">SAMN06297251_102176</name>
</gene>
<dbReference type="Pfam" id="PF09539">
    <property type="entry name" value="DUF2385"/>
    <property type="match status" value="1"/>
</dbReference>
<reference evidence="2 3" key="1">
    <citation type="submission" date="2017-04" db="EMBL/GenBank/DDBJ databases">
        <authorList>
            <person name="Afonso C.L."/>
            <person name="Miller P.J."/>
            <person name="Scott M.A."/>
            <person name="Spackman E."/>
            <person name="Goraichik I."/>
            <person name="Dimitrov K.M."/>
            <person name="Suarez D.L."/>
            <person name="Swayne D.E."/>
        </authorList>
    </citation>
    <scope>NUCLEOTIDE SEQUENCE [LARGE SCALE GENOMIC DNA]</scope>
    <source>
        <strain evidence="2 3">CGMCC 1.10972</strain>
    </source>
</reference>
<feature type="region of interest" description="Disordered" evidence="1">
    <location>
        <begin position="29"/>
        <end position="58"/>
    </location>
</feature>
<sequence>MHLDGSILRVCGLALLLALPLGGPSLGQTANGDGAASEGAGEPDQAGETSEAPPSDGPFIEALSRLATVLGSMHFLRTLCATEDPSIWRDEMGRFIAAQKPGEADKRRLIASFNNGYRAYESTYRSCTDAARLAHNRYQSEGEKLAQDIVTRYGN</sequence>
<proteinExistence type="predicted"/>
<dbReference type="NCBIfam" id="TIGR02301">
    <property type="entry name" value="TIGR02301 family protein"/>
    <property type="match status" value="1"/>
</dbReference>
<protein>
    <submittedName>
        <fullName evidence="2">TIGR02301 family protein</fullName>
    </submittedName>
</protein>
<evidence type="ECO:0000313" key="3">
    <source>
        <dbReference type="Proteomes" id="UP000192656"/>
    </source>
</evidence>